<dbReference type="EMBL" id="JAWRVI010000900">
    <property type="protein sequence ID" value="KAK4058954.1"/>
    <property type="molecule type" value="Genomic_DNA"/>
</dbReference>
<feature type="region of interest" description="Disordered" evidence="1">
    <location>
        <begin position="115"/>
        <end position="150"/>
    </location>
</feature>
<keyword evidence="3" id="KW-1185">Reference proteome</keyword>
<evidence type="ECO:0000313" key="3">
    <source>
        <dbReference type="Proteomes" id="UP001287286"/>
    </source>
</evidence>
<name>A0ABR0BBC0_PURLI</name>
<proteinExistence type="predicted"/>
<evidence type="ECO:0000313" key="2">
    <source>
        <dbReference type="EMBL" id="KAK4058954.1"/>
    </source>
</evidence>
<comment type="caution">
    <text evidence="2">The sequence shown here is derived from an EMBL/GenBank/DDBJ whole genome shotgun (WGS) entry which is preliminary data.</text>
</comment>
<reference evidence="2 3" key="1">
    <citation type="journal article" date="2024" name="Microbiol. Resour. Announc.">
        <title>Genome annotations for the ascomycete fungi Trichoderma harzianum, Trichoderma aggressivum, and Purpureocillium lilacinum.</title>
        <authorList>
            <person name="Beijen E.P.W."/>
            <person name="Ohm R.A."/>
        </authorList>
    </citation>
    <scope>NUCLEOTIDE SEQUENCE [LARGE SCALE GENOMIC DNA]</scope>
    <source>
        <strain evidence="2 3">CBS 150709</strain>
    </source>
</reference>
<organism evidence="2 3">
    <name type="scientific">Purpureocillium lilacinum</name>
    <name type="common">Paecilomyces lilacinus</name>
    <dbReference type="NCBI Taxonomy" id="33203"/>
    <lineage>
        <taxon>Eukaryota</taxon>
        <taxon>Fungi</taxon>
        <taxon>Dikarya</taxon>
        <taxon>Ascomycota</taxon>
        <taxon>Pezizomycotina</taxon>
        <taxon>Sordariomycetes</taxon>
        <taxon>Hypocreomycetidae</taxon>
        <taxon>Hypocreales</taxon>
        <taxon>Ophiocordycipitaceae</taxon>
        <taxon>Purpureocillium</taxon>
    </lineage>
</organism>
<gene>
    <name evidence="2" type="ORF">Purlil1_14416</name>
</gene>
<accession>A0ABR0BBC0</accession>
<protein>
    <submittedName>
        <fullName evidence="2">Uncharacterized protein</fullName>
    </submittedName>
</protein>
<sequence length="177" mass="19531">MAQADDPAAATSHYAARQNWPSPCNHGEKLTYTVAATPEARTGRSGFPLRRNDLHGKFWLPLRSNVEKPTCTVAANTTQRELVTSLPLVVCMSGIGRSGSPPLHPLTMFHVTNRPRQGADEAGKRRDKKPTIESSACRKLDGVPPASRSTWPWHTTRIQISEQHDTNWTTLSTHGTE</sequence>
<dbReference type="Proteomes" id="UP001287286">
    <property type="component" value="Unassembled WGS sequence"/>
</dbReference>
<feature type="region of interest" description="Disordered" evidence="1">
    <location>
        <begin position="1"/>
        <end position="20"/>
    </location>
</feature>
<evidence type="ECO:0000256" key="1">
    <source>
        <dbReference type="SAM" id="MobiDB-lite"/>
    </source>
</evidence>